<protein>
    <submittedName>
        <fullName evidence="1">Fasting-inducible integral membrane protein tm6p1-related</fullName>
    </submittedName>
</protein>
<dbReference type="Proteomes" id="UP001056778">
    <property type="component" value="Chromosome 7"/>
</dbReference>
<dbReference type="EMBL" id="CM043021">
    <property type="protein sequence ID" value="KAI4458280.1"/>
    <property type="molecule type" value="Genomic_DNA"/>
</dbReference>
<evidence type="ECO:0000313" key="1">
    <source>
        <dbReference type="EMBL" id="KAI4458280.1"/>
    </source>
</evidence>
<name>A0ACB9SU42_HOLOL</name>
<accession>A0ACB9SU42</accession>
<organism evidence="1 2">
    <name type="scientific">Holotrichia oblita</name>
    <name type="common">Chafer beetle</name>
    <dbReference type="NCBI Taxonomy" id="644536"/>
    <lineage>
        <taxon>Eukaryota</taxon>
        <taxon>Metazoa</taxon>
        <taxon>Ecdysozoa</taxon>
        <taxon>Arthropoda</taxon>
        <taxon>Hexapoda</taxon>
        <taxon>Insecta</taxon>
        <taxon>Pterygota</taxon>
        <taxon>Neoptera</taxon>
        <taxon>Endopterygota</taxon>
        <taxon>Coleoptera</taxon>
        <taxon>Polyphaga</taxon>
        <taxon>Scarabaeiformia</taxon>
        <taxon>Scarabaeidae</taxon>
        <taxon>Melolonthinae</taxon>
        <taxon>Holotrichia</taxon>
    </lineage>
</organism>
<reference evidence="1" key="1">
    <citation type="submission" date="2022-04" db="EMBL/GenBank/DDBJ databases">
        <title>Chromosome-scale genome assembly of Holotrichia oblita Faldermann.</title>
        <authorList>
            <person name="Rongchong L."/>
        </authorList>
    </citation>
    <scope>NUCLEOTIDE SEQUENCE</scope>
    <source>
        <strain evidence="1">81SQS9</strain>
    </source>
</reference>
<evidence type="ECO:0000313" key="2">
    <source>
        <dbReference type="Proteomes" id="UP001056778"/>
    </source>
</evidence>
<proteinExistence type="predicted"/>
<sequence length="230" mass="26081">MWKIIGYSIAVYNDHVYPTWPYISDTAVIPPESCILSQLFAIGCILQVVVIYYRYLLIKHTVEIYSLQPIVTRMNKSSVWIGFTAVLGVSIISNFQKKTASTTHFLGVMMAFGLGSIYKILHIILSIILYPKIGSKVIIGVRIAITCVCGTCLIMCAIFGYISFNQYNGKNVSRWLPQERGYTYHVISTVSEWITAIPVLLFLVTYAYEFKDILIYKSVFEIPSDITNIE</sequence>
<comment type="caution">
    <text evidence="1">The sequence shown here is derived from an EMBL/GenBank/DDBJ whole genome shotgun (WGS) entry which is preliminary data.</text>
</comment>
<keyword evidence="2" id="KW-1185">Reference proteome</keyword>
<gene>
    <name evidence="1" type="ORF">MML48_7g00015572</name>
</gene>